<keyword evidence="2" id="KW-1133">Transmembrane helix</keyword>
<evidence type="ECO:0000313" key="4">
    <source>
        <dbReference type="Proteomes" id="UP001596380"/>
    </source>
</evidence>
<gene>
    <name evidence="3" type="ORF">ACFQKB_23540</name>
</gene>
<evidence type="ECO:0000313" key="3">
    <source>
        <dbReference type="EMBL" id="MFC6882749.1"/>
    </source>
</evidence>
<keyword evidence="2" id="KW-0472">Membrane</keyword>
<comment type="caution">
    <text evidence="3">The sequence shown here is derived from an EMBL/GenBank/DDBJ whole genome shotgun (WGS) entry which is preliminary data.</text>
</comment>
<name>A0ABW2CMA9_9ACTN</name>
<dbReference type="Proteomes" id="UP001596380">
    <property type="component" value="Unassembled WGS sequence"/>
</dbReference>
<keyword evidence="2" id="KW-0812">Transmembrane</keyword>
<evidence type="ECO:0000256" key="2">
    <source>
        <dbReference type="SAM" id="Phobius"/>
    </source>
</evidence>
<reference evidence="4" key="1">
    <citation type="journal article" date="2019" name="Int. J. Syst. Evol. Microbiol.">
        <title>The Global Catalogue of Microorganisms (GCM) 10K type strain sequencing project: providing services to taxonomists for standard genome sequencing and annotation.</title>
        <authorList>
            <consortium name="The Broad Institute Genomics Platform"/>
            <consortium name="The Broad Institute Genome Sequencing Center for Infectious Disease"/>
            <person name="Wu L."/>
            <person name="Ma J."/>
        </authorList>
    </citation>
    <scope>NUCLEOTIDE SEQUENCE [LARGE SCALE GENOMIC DNA]</scope>
    <source>
        <strain evidence="4">JCM 3369</strain>
    </source>
</reference>
<feature type="region of interest" description="Disordered" evidence="1">
    <location>
        <begin position="1"/>
        <end position="42"/>
    </location>
</feature>
<dbReference type="RefSeq" id="WP_160820448.1">
    <property type="nucleotide sequence ID" value="NZ_JBHSXE010000001.1"/>
</dbReference>
<sequence length="137" mass="13694">MSGYGGQPPPGWQDPYGGQGHGAYGQDPYGRPPPGHGYGPPGVPHASVGNGGAIAALVCNILAVVMCCNVLAIAGIVTSAIALGKAPGDPRSLRTLTIWSWAILAGAMILEIALIILAVAAGWTTDSGSPDYTSTGV</sequence>
<evidence type="ECO:0008006" key="5">
    <source>
        <dbReference type="Google" id="ProtNLM"/>
    </source>
</evidence>
<evidence type="ECO:0000256" key="1">
    <source>
        <dbReference type="SAM" id="MobiDB-lite"/>
    </source>
</evidence>
<accession>A0ABW2CMA9</accession>
<feature type="transmembrane region" description="Helical" evidence="2">
    <location>
        <begin position="96"/>
        <end position="123"/>
    </location>
</feature>
<proteinExistence type="predicted"/>
<organism evidence="3 4">
    <name type="scientific">Actinomadura yumaensis</name>
    <dbReference type="NCBI Taxonomy" id="111807"/>
    <lineage>
        <taxon>Bacteria</taxon>
        <taxon>Bacillati</taxon>
        <taxon>Actinomycetota</taxon>
        <taxon>Actinomycetes</taxon>
        <taxon>Streptosporangiales</taxon>
        <taxon>Thermomonosporaceae</taxon>
        <taxon>Actinomadura</taxon>
    </lineage>
</organism>
<feature type="transmembrane region" description="Helical" evidence="2">
    <location>
        <begin position="53"/>
        <end position="84"/>
    </location>
</feature>
<keyword evidence="4" id="KW-1185">Reference proteome</keyword>
<dbReference type="EMBL" id="JBHSXS010000015">
    <property type="protein sequence ID" value="MFC6882749.1"/>
    <property type="molecule type" value="Genomic_DNA"/>
</dbReference>
<protein>
    <recommendedName>
        <fullName evidence="5">DUF4190 domain-containing protein</fullName>
    </recommendedName>
</protein>